<protein>
    <recommendedName>
        <fullName evidence="3">DUF4276 family protein</fullName>
    </recommendedName>
</protein>
<dbReference type="AlphaFoldDB" id="B0RYM7"/>
<name>B0RYM7_XANCB</name>
<reference evidence="1 2" key="1">
    <citation type="journal article" date="2008" name="J. Biotechnol.">
        <title>The genome of Xanthomonas campestris pv. campestris B100 and its use for the reconstruction of metabolic pathways involved in xanthan biosynthesis.</title>
        <authorList>
            <person name="Vorholter F.J."/>
            <person name="Schneiker S."/>
            <person name="Goesmann A."/>
            <person name="Krause L."/>
            <person name="Bekel T."/>
            <person name="Kaiser O."/>
            <person name="Linke B."/>
            <person name="Patschkowski T."/>
            <person name="Ruckert C."/>
            <person name="Schmid J."/>
            <person name="Sidhu V.K."/>
            <person name="Sieber V."/>
            <person name="Tauch A."/>
            <person name="Watt S.A."/>
            <person name="Weisshaar B."/>
            <person name="Becker A."/>
            <person name="Niehaus K."/>
            <person name="Puhler A."/>
        </authorList>
    </citation>
    <scope>NUCLEOTIDE SEQUENCE [LARGE SCALE GENOMIC DNA]</scope>
    <source>
        <strain evidence="1 2">B100</strain>
    </source>
</reference>
<evidence type="ECO:0000313" key="2">
    <source>
        <dbReference type="Proteomes" id="UP000001188"/>
    </source>
</evidence>
<dbReference type="KEGG" id="xca:xcc-b100_4194"/>
<gene>
    <name evidence="1" type="ORF">XCCB100_4194</name>
</gene>
<organism evidence="1 2">
    <name type="scientific">Xanthomonas campestris pv. campestris (strain B100)</name>
    <dbReference type="NCBI Taxonomy" id="509169"/>
    <lineage>
        <taxon>Bacteria</taxon>
        <taxon>Pseudomonadati</taxon>
        <taxon>Pseudomonadota</taxon>
        <taxon>Gammaproteobacteria</taxon>
        <taxon>Lysobacterales</taxon>
        <taxon>Lysobacteraceae</taxon>
        <taxon>Xanthomonas</taxon>
    </lineage>
</organism>
<dbReference type="HOGENOM" id="CLU_1335438_0_0_6"/>
<proteinExistence type="predicted"/>
<dbReference type="EMBL" id="AM920689">
    <property type="protein sequence ID" value="CAP53563.1"/>
    <property type="molecule type" value="Genomic_DNA"/>
</dbReference>
<evidence type="ECO:0000313" key="1">
    <source>
        <dbReference type="EMBL" id="CAP53563.1"/>
    </source>
</evidence>
<accession>B0RYM7</accession>
<sequence length="214" mass="23525">MKIRFVLTGEGASDLNLVDHIETLLVNAGFSEVSGTPFDPSRLPFHVGHSVKEKLLAVRDLYPSADVIFVHRDADSKGLKARRQEIQDACVGIFDPEAVIPVVPVKMLETWLLVDMTAISRVAGKASYGEIGCVPAIKALENVVDSKRLLLDALCECSELQGIKLKKFKNLFGKMRARLVSAIDAEGPICQLPSYAQFKADVNSLYRKRSLKEG</sequence>
<evidence type="ECO:0008006" key="3">
    <source>
        <dbReference type="Google" id="ProtNLM"/>
    </source>
</evidence>
<dbReference type="Proteomes" id="UP000001188">
    <property type="component" value="Chromosome"/>
</dbReference>